<dbReference type="AlphaFoldDB" id="A0A4S4MSX0"/>
<feature type="transmembrane region" description="Helical" evidence="1">
    <location>
        <begin position="192"/>
        <end position="211"/>
    </location>
</feature>
<comment type="caution">
    <text evidence="2">The sequence shown here is derived from an EMBL/GenBank/DDBJ whole genome shotgun (WGS) entry which is preliminary data.</text>
</comment>
<name>A0A4S4MSX0_9APHY</name>
<keyword evidence="1" id="KW-0472">Membrane</keyword>
<evidence type="ECO:0000313" key="2">
    <source>
        <dbReference type="EMBL" id="THH29296.1"/>
    </source>
</evidence>
<dbReference type="Proteomes" id="UP000308730">
    <property type="component" value="Unassembled WGS sequence"/>
</dbReference>
<dbReference type="InterPro" id="IPR040410">
    <property type="entry name" value="UPF0658_Golgi"/>
</dbReference>
<dbReference type="OrthoDB" id="3263941at2759"/>
<dbReference type="PANTHER" id="PTHR34391:SF2">
    <property type="entry name" value="TRP C-TERMINAL DOMAIN-CONTAINING PROTEIN"/>
    <property type="match status" value="1"/>
</dbReference>
<feature type="transmembrane region" description="Helical" evidence="1">
    <location>
        <begin position="277"/>
        <end position="294"/>
    </location>
</feature>
<sequence>MGLVHNTWRSVQSAYLRITFSRVSLAFFAFSTIFCIVQGVIQSLLINTDLGANNLVDAILHEAEVPMTNVVWYTEHGNHTTMKICSQIPRTMSYDSCITVYDTSNTTLVNVDWAAPAGFRRADAPMTDSMFLTIPKGTANAGTTLQAAKNATGAITGVIMLAKDGDAFLTEQCTRVLLFPHEFICNSEREEIVLLIGQFWFFGISICALIFDSTPHILALICMHFLETAWSAFTIWRTRNMQRGFEALLMGQSSPCLVNIFPHYFNTRLSFQIPDLVLNVVGLLCSLYLGRSLIKTYNVQTFKRVGPPEKVVRIYRLFLTLAVALHLALFLTIAAMGLWANQLLSGPISAISTHTSIYDTLLIFTIVTLAPWCYMGSFAVRRENRWWMALFLAICFIYIASWSIMFYSQVYRWTWVQWPFFASMTVASFIILIIAGIFAVICLLNFDRGLAHYLHVEGVLAQSDFQPGMFSSNSDLENKTALGLRYKLSLKSTKSADTVDIDLSSPAGRSLAIKKDSNWSFDGVDGPDTKRPAIYMVELDSERSFKALPSHLDLR</sequence>
<gene>
    <name evidence="2" type="ORF">EUX98_g4895</name>
</gene>
<dbReference type="PANTHER" id="PTHR34391">
    <property type="entry name" value="UPF0658 GOLGI APPARATUS MEMBRANE PROTEIN C1952.10C-RELATED"/>
    <property type="match status" value="1"/>
</dbReference>
<feature type="transmembrane region" description="Helical" evidence="1">
    <location>
        <begin position="387"/>
        <end position="408"/>
    </location>
</feature>
<evidence type="ECO:0000313" key="3">
    <source>
        <dbReference type="Proteomes" id="UP000308730"/>
    </source>
</evidence>
<feature type="transmembrane region" description="Helical" evidence="1">
    <location>
        <begin position="420"/>
        <end position="444"/>
    </location>
</feature>
<organism evidence="2 3">
    <name type="scientific">Antrodiella citrinella</name>
    <dbReference type="NCBI Taxonomy" id="2447956"/>
    <lineage>
        <taxon>Eukaryota</taxon>
        <taxon>Fungi</taxon>
        <taxon>Dikarya</taxon>
        <taxon>Basidiomycota</taxon>
        <taxon>Agaricomycotina</taxon>
        <taxon>Agaricomycetes</taxon>
        <taxon>Polyporales</taxon>
        <taxon>Steccherinaceae</taxon>
        <taxon>Antrodiella</taxon>
    </lineage>
</organism>
<reference evidence="2 3" key="1">
    <citation type="submission" date="2019-02" db="EMBL/GenBank/DDBJ databases">
        <title>Genome sequencing of the rare red list fungi Antrodiella citrinella (Flaviporus citrinellus).</title>
        <authorList>
            <person name="Buettner E."/>
            <person name="Kellner H."/>
        </authorList>
    </citation>
    <scope>NUCLEOTIDE SEQUENCE [LARGE SCALE GENOMIC DNA]</scope>
    <source>
        <strain evidence="2 3">DSM 108506</strain>
    </source>
</reference>
<feature type="transmembrane region" description="Helical" evidence="1">
    <location>
        <begin position="314"/>
        <end position="340"/>
    </location>
</feature>
<feature type="transmembrane region" description="Helical" evidence="1">
    <location>
        <begin position="20"/>
        <end position="41"/>
    </location>
</feature>
<evidence type="ECO:0000256" key="1">
    <source>
        <dbReference type="SAM" id="Phobius"/>
    </source>
</evidence>
<keyword evidence="3" id="KW-1185">Reference proteome</keyword>
<dbReference type="GO" id="GO:0005794">
    <property type="term" value="C:Golgi apparatus"/>
    <property type="evidence" value="ECO:0007669"/>
    <property type="project" value="TreeGrafter"/>
</dbReference>
<accession>A0A4S4MSX0</accession>
<keyword evidence="1" id="KW-0812">Transmembrane</keyword>
<feature type="transmembrane region" description="Helical" evidence="1">
    <location>
        <begin position="217"/>
        <end position="236"/>
    </location>
</feature>
<proteinExistence type="predicted"/>
<protein>
    <submittedName>
        <fullName evidence="2">Uncharacterized protein</fullName>
    </submittedName>
</protein>
<feature type="transmembrane region" description="Helical" evidence="1">
    <location>
        <begin position="360"/>
        <end position="380"/>
    </location>
</feature>
<dbReference type="EMBL" id="SGPM01000130">
    <property type="protein sequence ID" value="THH29296.1"/>
    <property type="molecule type" value="Genomic_DNA"/>
</dbReference>
<keyword evidence="1" id="KW-1133">Transmembrane helix</keyword>